<dbReference type="EMBL" id="UINC01001923">
    <property type="protein sequence ID" value="SUZ90794.1"/>
    <property type="molecule type" value="Genomic_DNA"/>
</dbReference>
<protein>
    <submittedName>
        <fullName evidence="1">Uncharacterized protein</fullName>
    </submittedName>
</protein>
<proteinExistence type="predicted"/>
<evidence type="ECO:0000313" key="1">
    <source>
        <dbReference type="EMBL" id="SUZ90794.1"/>
    </source>
</evidence>
<dbReference type="AlphaFoldDB" id="A0A381RHQ8"/>
<name>A0A381RHQ8_9ZZZZ</name>
<accession>A0A381RHQ8</accession>
<gene>
    <name evidence="1" type="ORF">METZ01_LOCUS43648</name>
</gene>
<reference evidence="1" key="1">
    <citation type="submission" date="2018-05" db="EMBL/GenBank/DDBJ databases">
        <authorList>
            <person name="Lanie J.A."/>
            <person name="Ng W.-L."/>
            <person name="Kazmierczak K.M."/>
            <person name="Andrzejewski T.M."/>
            <person name="Davidsen T.M."/>
            <person name="Wayne K.J."/>
            <person name="Tettelin H."/>
            <person name="Glass J.I."/>
            <person name="Rusch D."/>
            <person name="Podicherti R."/>
            <person name="Tsui H.-C.T."/>
            <person name="Winkler M.E."/>
        </authorList>
    </citation>
    <scope>NUCLEOTIDE SEQUENCE</scope>
</reference>
<organism evidence="1">
    <name type="scientific">marine metagenome</name>
    <dbReference type="NCBI Taxonomy" id="408172"/>
    <lineage>
        <taxon>unclassified sequences</taxon>
        <taxon>metagenomes</taxon>
        <taxon>ecological metagenomes</taxon>
    </lineage>
</organism>
<feature type="non-terminal residue" evidence="1">
    <location>
        <position position="145"/>
    </location>
</feature>
<sequence length="145" mass="15887">MLTKRLPVVSITARCFQTCILKVMWLRLHLRQLTAGLSLALSLVIVSNTQQVLNAQERTRIGPFVIELSGVLVKNGQNEQVASDRSLNPKELPSLGLGVGAGAHWYPLKIKKFTLGLGGQFLRSRGSSTPMPDLSTTVVNELWPP</sequence>